<dbReference type="Proteomes" id="UP000051952">
    <property type="component" value="Unassembled WGS sequence"/>
</dbReference>
<proteinExistence type="predicted"/>
<feature type="non-terminal residue" evidence="2">
    <location>
        <position position="135"/>
    </location>
</feature>
<name>A0A0S4KL66_BODSA</name>
<feature type="compositionally biased region" description="Low complexity" evidence="1">
    <location>
        <begin position="22"/>
        <end position="35"/>
    </location>
</feature>
<keyword evidence="3" id="KW-1185">Reference proteome</keyword>
<accession>A0A0S4KL66</accession>
<evidence type="ECO:0000313" key="2">
    <source>
        <dbReference type="EMBL" id="CUI15355.1"/>
    </source>
</evidence>
<reference evidence="3" key="1">
    <citation type="submission" date="2015-09" db="EMBL/GenBank/DDBJ databases">
        <authorList>
            <consortium name="Pathogen Informatics"/>
        </authorList>
    </citation>
    <scope>NUCLEOTIDE SEQUENCE [LARGE SCALE GENOMIC DNA]</scope>
    <source>
        <strain evidence="3">Lake Konstanz</strain>
    </source>
</reference>
<evidence type="ECO:0000256" key="1">
    <source>
        <dbReference type="SAM" id="MobiDB-lite"/>
    </source>
</evidence>
<evidence type="ECO:0000313" key="3">
    <source>
        <dbReference type="Proteomes" id="UP000051952"/>
    </source>
</evidence>
<feature type="region of interest" description="Disordered" evidence="1">
    <location>
        <begin position="1"/>
        <end position="37"/>
    </location>
</feature>
<gene>
    <name evidence="2" type="ORF">BSAL_38120</name>
</gene>
<dbReference type="EMBL" id="CYKH01002055">
    <property type="protein sequence ID" value="CUI15355.1"/>
    <property type="molecule type" value="Genomic_DNA"/>
</dbReference>
<organism evidence="2 3">
    <name type="scientific">Bodo saltans</name>
    <name type="common">Flagellated protozoan</name>
    <dbReference type="NCBI Taxonomy" id="75058"/>
    <lineage>
        <taxon>Eukaryota</taxon>
        <taxon>Discoba</taxon>
        <taxon>Euglenozoa</taxon>
        <taxon>Kinetoplastea</taxon>
        <taxon>Metakinetoplastina</taxon>
        <taxon>Eubodonida</taxon>
        <taxon>Bodonidae</taxon>
        <taxon>Bodo</taxon>
    </lineage>
</organism>
<sequence length="135" mass="13681">MGGNDYEDDFENDSSSSKKTNPPAAAGAPQQHPMPTAVPITAVAPSYAVPSAPLGSQISAPYSYASQPVPSVPMPTTGSIVALGAGPSMPVPNVIGTQRPVVPQAYPYSANTPSYPVNAVPSAAVVAQLHTTQLP</sequence>
<dbReference type="AlphaFoldDB" id="A0A0S4KL66"/>
<dbReference type="VEuPathDB" id="TriTrypDB:BSAL_38120"/>
<feature type="compositionally biased region" description="Acidic residues" evidence="1">
    <location>
        <begin position="1"/>
        <end position="12"/>
    </location>
</feature>
<protein>
    <submittedName>
        <fullName evidence="2">GPI-anchored surface protein, putative</fullName>
    </submittedName>
</protein>